<dbReference type="EMBL" id="JBHLTR010000131">
    <property type="protein sequence ID" value="MFC0562392.1"/>
    <property type="molecule type" value="Genomic_DNA"/>
</dbReference>
<name>A0ABV6NNP9_9BACI</name>
<accession>A0ABV6NNP9</accession>
<comment type="caution">
    <text evidence="1">The sequence shown here is derived from an EMBL/GenBank/DDBJ whole genome shotgun (WGS) entry which is preliminary data.</text>
</comment>
<evidence type="ECO:0000313" key="1">
    <source>
        <dbReference type="EMBL" id="MFC0562392.1"/>
    </source>
</evidence>
<dbReference type="Proteomes" id="UP001589833">
    <property type="component" value="Unassembled WGS sequence"/>
</dbReference>
<gene>
    <name evidence="1" type="ORF">ACFFH4_26545</name>
</gene>
<dbReference type="GO" id="GO:0008233">
    <property type="term" value="F:peptidase activity"/>
    <property type="evidence" value="ECO:0007669"/>
    <property type="project" value="UniProtKB-KW"/>
</dbReference>
<evidence type="ECO:0000313" key="2">
    <source>
        <dbReference type="Proteomes" id="UP001589833"/>
    </source>
</evidence>
<proteinExistence type="predicted"/>
<dbReference type="RefSeq" id="WP_273844837.1">
    <property type="nucleotide sequence ID" value="NZ_JAQQWT010000010.1"/>
</dbReference>
<sequence>MQVHDIQEKIDQLKNQLIYWERHLKDIQNICKHDFHKELFYKRCLKCQKTEALYY</sequence>
<keyword evidence="1" id="KW-0645">Protease</keyword>
<organism evidence="1 2">
    <name type="scientific">Halalkalibacter alkalisediminis</name>
    <dbReference type="NCBI Taxonomy" id="935616"/>
    <lineage>
        <taxon>Bacteria</taxon>
        <taxon>Bacillati</taxon>
        <taxon>Bacillota</taxon>
        <taxon>Bacilli</taxon>
        <taxon>Bacillales</taxon>
        <taxon>Bacillaceae</taxon>
        <taxon>Halalkalibacter</taxon>
    </lineage>
</organism>
<reference evidence="1 2" key="1">
    <citation type="submission" date="2024-09" db="EMBL/GenBank/DDBJ databases">
        <authorList>
            <person name="Sun Q."/>
            <person name="Mori K."/>
        </authorList>
    </citation>
    <scope>NUCLEOTIDE SEQUENCE [LARGE SCALE GENOMIC DNA]</scope>
    <source>
        <strain evidence="1 2">NCAIM B.02301</strain>
    </source>
</reference>
<keyword evidence="2" id="KW-1185">Reference proteome</keyword>
<dbReference type="GO" id="GO:0006508">
    <property type="term" value="P:proteolysis"/>
    <property type="evidence" value="ECO:0007669"/>
    <property type="project" value="UniProtKB-KW"/>
</dbReference>
<keyword evidence="1" id="KW-0378">Hydrolase</keyword>
<protein>
    <submittedName>
        <fullName evidence="1">Serine protease</fullName>
    </submittedName>
</protein>